<gene>
    <name evidence="1" type="ORF">C1H46_010711</name>
</gene>
<evidence type="ECO:0000313" key="2">
    <source>
        <dbReference type="Proteomes" id="UP000315295"/>
    </source>
</evidence>
<dbReference type="EMBL" id="VIEB01000151">
    <property type="protein sequence ID" value="TQE03737.1"/>
    <property type="molecule type" value="Genomic_DNA"/>
</dbReference>
<proteinExistence type="predicted"/>
<protein>
    <submittedName>
        <fullName evidence="1">Uncharacterized protein</fullName>
    </submittedName>
</protein>
<name>A0A540MY73_MALBA</name>
<dbReference type="Proteomes" id="UP000315295">
    <property type="component" value="Unassembled WGS sequence"/>
</dbReference>
<evidence type="ECO:0000313" key="1">
    <source>
        <dbReference type="EMBL" id="TQE03737.1"/>
    </source>
</evidence>
<organism evidence="1 2">
    <name type="scientific">Malus baccata</name>
    <name type="common">Siberian crab apple</name>
    <name type="synonym">Pyrus baccata</name>
    <dbReference type="NCBI Taxonomy" id="106549"/>
    <lineage>
        <taxon>Eukaryota</taxon>
        <taxon>Viridiplantae</taxon>
        <taxon>Streptophyta</taxon>
        <taxon>Embryophyta</taxon>
        <taxon>Tracheophyta</taxon>
        <taxon>Spermatophyta</taxon>
        <taxon>Magnoliopsida</taxon>
        <taxon>eudicotyledons</taxon>
        <taxon>Gunneridae</taxon>
        <taxon>Pentapetalae</taxon>
        <taxon>rosids</taxon>
        <taxon>fabids</taxon>
        <taxon>Rosales</taxon>
        <taxon>Rosaceae</taxon>
        <taxon>Amygdaloideae</taxon>
        <taxon>Maleae</taxon>
        <taxon>Malus</taxon>
    </lineage>
</organism>
<keyword evidence="2" id="KW-1185">Reference proteome</keyword>
<dbReference type="AlphaFoldDB" id="A0A540MY73"/>
<accession>A0A540MY73</accession>
<sequence>MDGLRKLAGEIPKLSSSSLDSHRGNEGLAATLLSLSSSSYSDQSDHIHVLGRLSKLSSLHMIRQERRAYKSVFVLAGSCQPPYKGELYEVEIHQGSEGTGGATHIAKQPVARFLIKRVCCSRVKLSCTVRARAAPQLPPSYTCC</sequence>
<reference evidence="1 2" key="1">
    <citation type="journal article" date="2019" name="G3 (Bethesda)">
        <title>Sequencing of a Wild Apple (Malus baccata) Genome Unravels the Differences Between Cultivated and Wild Apple Species Regarding Disease Resistance and Cold Tolerance.</title>
        <authorList>
            <person name="Chen X."/>
        </authorList>
    </citation>
    <scope>NUCLEOTIDE SEQUENCE [LARGE SCALE GENOMIC DNA]</scope>
    <source>
        <strain evidence="2">cv. Shandingzi</strain>
        <tissue evidence="1">Leaves</tissue>
    </source>
</reference>
<comment type="caution">
    <text evidence="1">The sequence shown here is derived from an EMBL/GenBank/DDBJ whole genome shotgun (WGS) entry which is preliminary data.</text>
</comment>